<proteinExistence type="predicted"/>
<sequence length="273" mass="29445">MPSQQFPYLSASRVTGSQGYPLSEDRLLQARAPLASSAAGPIWLRDSSRMPTRQLAASLANLSAEAEMVSNSATNMATEWHKFKADIAASAAASTLNLTGPVRGWPRHLDLARNRLHSDSVNSLTVGSLTGLSLFNQPLIGGRTPLPSGLGYTSAYETDRELDDLEGRGLLPSKHRQNPFGHSTLIGSQPTASLGSMVFSSRESERNGIYGEEYDDNKDYDGEDQGPAGRAQTLFADIGSNFNKNNIVNIKMIREPKYGFGIILVDGEVSGQN</sequence>
<dbReference type="AlphaFoldDB" id="A0A3S5FF09"/>
<evidence type="ECO:0000256" key="1">
    <source>
        <dbReference type="SAM" id="MobiDB-lite"/>
    </source>
</evidence>
<dbReference type="EMBL" id="CAAALY010097246">
    <property type="protein sequence ID" value="VEL28725.1"/>
    <property type="molecule type" value="Genomic_DNA"/>
</dbReference>
<name>A0A3S5FF09_9PLAT</name>
<reference evidence="2" key="1">
    <citation type="submission" date="2018-11" db="EMBL/GenBank/DDBJ databases">
        <authorList>
            <consortium name="Pathogen Informatics"/>
        </authorList>
    </citation>
    <scope>NUCLEOTIDE SEQUENCE</scope>
</reference>
<comment type="caution">
    <text evidence="2">The sequence shown here is derived from an EMBL/GenBank/DDBJ whole genome shotgun (WGS) entry which is preliminary data.</text>
</comment>
<feature type="region of interest" description="Disordered" evidence="1">
    <location>
        <begin position="205"/>
        <end position="228"/>
    </location>
</feature>
<protein>
    <submittedName>
        <fullName evidence="2">Uncharacterized protein</fullName>
    </submittedName>
</protein>
<evidence type="ECO:0000313" key="2">
    <source>
        <dbReference type="EMBL" id="VEL28725.1"/>
    </source>
</evidence>
<organism evidence="2 3">
    <name type="scientific">Protopolystoma xenopodis</name>
    <dbReference type="NCBI Taxonomy" id="117903"/>
    <lineage>
        <taxon>Eukaryota</taxon>
        <taxon>Metazoa</taxon>
        <taxon>Spiralia</taxon>
        <taxon>Lophotrochozoa</taxon>
        <taxon>Platyhelminthes</taxon>
        <taxon>Monogenea</taxon>
        <taxon>Polyopisthocotylea</taxon>
        <taxon>Polystomatidea</taxon>
        <taxon>Polystomatidae</taxon>
        <taxon>Protopolystoma</taxon>
    </lineage>
</organism>
<accession>A0A3S5FF09</accession>
<evidence type="ECO:0000313" key="3">
    <source>
        <dbReference type="Proteomes" id="UP000784294"/>
    </source>
</evidence>
<feature type="compositionally biased region" description="Acidic residues" evidence="1">
    <location>
        <begin position="212"/>
        <end position="224"/>
    </location>
</feature>
<dbReference type="Proteomes" id="UP000784294">
    <property type="component" value="Unassembled WGS sequence"/>
</dbReference>
<gene>
    <name evidence="2" type="ORF">PXEA_LOCUS22165</name>
</gene>
<keyword evidence="3" id="KW-1185">Reference proteome</keyword>